<evidence type="ECO:0000313" key="2">
    <source>
        <dbReference type="Proteomes" id="UP001060085"/>
    </source>
</evidence>
<sequence length="141" mass="16569">MDELVEEMPDVASLTVIKGEDGITLEDGWEKFWDNNNLSPGEALGKDCSTHKRNMSWEDISLALNKERGIYFSVSQLKICWRKEKLIYKAWSKLVSATSSTYYDTIENKVNWSEQQWEEYLKQFFERSLENLTEMMCLFDA</sequence>
<proteinExistence type="predicted"/>
<gene>
    <name evidence="1" type="ORF">M9H77_28404</name>
</gene>
<reference evidence="2" key="1">
    <citation type="journal article" date="2023" name="Nat. Plants">
        <title>Single-cell RNA sequencing provides a high-resolution roadmap for understanding the multicellular compartmentation of specialized metabolism.</title>
        <authorList>
            <person name="Sun S."/>
            <person name="Shen X."/>
            <person name="Li Y."/>
            <person name="Li Y."/>
            <person name="Wang S."/>
            <person name="Li R."/>
            <person name="Zhang H."/>
            <person name="Shen G."/>
            <person name="Guo B."/>
            <person name="Wei J."/>
            <person name="Xu J."/>
            <person name="St-Pierre B."/>
            <person name="Chen S."/>
            <person name="Sun C."/>
        </authorList>
    </citation>
    <scope>NUCLEOTIDE SEQUENCE [LARGE SCALE GENOMIC DNA]</scope>
</reference>
<comment type="caution">
    <text evidence="1">The sequence shown here is derived from an EMBL/GenBank/DDBJ whole genome shotgun (WGS) entry which is preliminary data.</text>
</comment>
<organism evidence="1 2">
    <name type="scientific">Catharanthus roseus</name>
    <name type="common">Madagascar periwinkle</name>
    <name type="synonym">Vinca rosea</name>
    <dbReference type="NCBI Taxonomy" id="4058"/>
    <lineage>
        <taxon>Eukaryota</taxon>
        <taxon>Viridiplantae</taxon>
        <taxon>Streptophyta</taxon>
        <taxon>Embryophyta</taxon>
        <taxon>Tracheophyta</taxon>
        <taxon>Spermatophyta</taxon>
        <taxon>Magnoliopsida</taxon>
        <taxon>eudicotyledons</taxon>
        <taxon>Gunneridae</taxon>
        <taxon>Pentapetalae</taxon>
        <taxon>asterids</taxon>
        <taxon>lamiids</taxon>
        <taxon>Gentianales</taxon>
        <taxon>Apocynaceae</taxon>
        <taxon>Rauvolfioideae</taxon>
        <taxon>Vinceae</taxon>
        <taxon>Catharanthinae</taxon>
        <taxon>Catharanthus</taxon>
    </lineage>
</organism>
<protein>
    <submittedName>
        <fullName evidence="1">Uncharacterized protein</fullName>
    </submittedName>
</protein>
<dbReference type="Proteomes" id="UP001060085">
    <property type="component" value="Linkage Group LG06"/>
</dbReference>
<name>A0ACC0AJD6_CATRO</name>
<keyword evidence="2" id="KW-1185">Reference proteome</keyword>
<dbReference type="EMBL" id="CM044706">
    <property type="protein sequence ID" value="KAI5659611.1"/>
    <property type="molecule type" value="Genomic_DNA"/>
</dbReference>
<accession>A0ACC0AJD6</accession>
<evidence type="ECO:0000313" key="1">
    <source>
        <dbReference type="EMBL" id="KAI5659611.1"/>
    </source>
</evidence>